<name>A0A4R1MYX4_9FIRM</name>
<sequence length="117" mass="14108">MYKMLQRNLEGYFSVYKENEQNYRYEVAQALKGFMDKRIYDRWRTDNPKRYKEVNTLVYHIQQAASEFPRFETLSWDLWGMGYIAQPINVFSDEDLREILNIINLCLGTSYIQDNIA</sequence>
<dbReference type="Proteomes" id="UP000294545">
    <property type="component" value="Unassembled WGS sequence"/>
</dbReference>
<reference evidence="1 2" key="1">
    <citation type="submission" date="2019-03" db="EMBL/GenBank/DDBJ databases">
        <title>Genomic Encyclopedia of Type Strains, Phase IV (KMG-IV): sequencing the most valuable type-strain genomes for metagenomic binning, comparative biology and taxonomic classification.</title>
        <authorList>
            <person name="Goeker M."/>
        </authorList>
    </citation>
    <scope>NUCLEOTIDE SEQUENCE [LARGE SCALE GENOMIC DNA]</scope>
    <source>
        <strain evidence="1 2">DSM 24176</strain>
    </source>
</reference>
<evidence type="ECO:0000313" key="1">
    <source>
        <dbReference type="EMBL" id="TCK98518.1"/>
    </source>
</evidence>
<proteinExistence type="predicted"/>
<dbReference type="AlphaFoldDB" id="A0A4R1MYX4"/>
<comment type="caution">
    <text evidence="1">The sequence shown here is derived from an EMBL/GenBank/DDBJ whole genome shotgun (WGS) entry which is preliminary data.</text>
</comment>
<keyword evidence="2" id="KW-1185">Reference proteome</keyword>
<dbReference type="RefSeq" id="WP_132281225.1">
    <property type="nucleotide sequence ID" value="NZ_SMGQ01000011.1"/>
</dbReference>
<gene>
    <name evidence="1" type="ORF">EDC19_0940</name>
</gene>
<organism evidence="1 2">
    <name type="scientific">Natranaerovirga hydrolytica</name>
    <dbReference type="NCBI Taxonomy" id="680378"/>
    <lineage>
        <taxon>Bacteria</taxon>
        <taxon>Bacillati</taxon>
        <taxon>Bacillota</taxon>
        <taxon>Clostridia</taxon>
        <taxon>Lachnospirales</taxon>
        <taxon>Natranaerovirgaceae</taxon>
        <taxon>Natranaerovirga</taxon>
    </lineage>
</organism>
<protein>
    <submittedName>
        <fullName evidence="1">Uncharacterized protein</fullName>
    </submittedName>
</protein>
<evidence type="ECO:0000313" key="2">
    <source>
        <dbReference type="Proteomes" id="UP000294545"/>
    </source>
</evidence>
<accession>A0A4R1MYX4</accession>
<dbReference type="EMBL" id="SMGQ01000011">
    <property type="protein sequence ID" value="TCK98518.1"/>
    <property type="molecule type" value="Genomic_DNA"/>
</dbReference>